<keyword evidence="11" id="KW-0694">RNA-binding</keyword>
<dbReference type="Pfam" id="PF03483">
    <property type="entry name" value="B3_4"/>
    <property type="match status" value="1"/>
</dbReference>
<name>A0A132U5W6_9BACL</name>
<evidence type="ECO:0000313" key="19">
    <source>
        <dbReference type="Proteomes" id="UP000070475"/>
    </source>
</evidence>
<dbReference type="Gene3D" id="3.30.56.10">
    <property type="match status" value="2"/>
</dbReference>
<keyword evidence="4 15" id="KW-0963">Cytoplasm</keyword>
<evidence type="ECO:0000256" key="3">
    <source>
        <dbReference type="ARBA" id="ARBA00011209"/>
    </source>
</evidence>
<evidence type="ECO:0000256" key="4">
    <source>
        <dbReference type="ARBA" id="ARBA00022490"/>
    </source>
</evidence>
<keyword evidence="8 15" id="KW-0547">Nucleotide-binding</keyword>
<dbReference type="GO" id="GO:0009328">
    <property type="term" value="C:phenylalanine-tRNA ligase complex"/>
    <property type="evidence" value="ECO:0007669"/>
    <property type="project" value="TreeGrafter"/>
</dbReference>
<dbReference type="GO" id="GO:0140096">
    <property type="term" value="F:catalytic activity, acting on a protein"/>
    <property type="evidence" value="ECO:0007669"/>
    <property type="project" value="UniProtKB-ARBA"/>
</dbReference>
<dbReference type="Gene3D" id="3.30.930.10">
    <property type="entry name" value="Bira Bifunctional Protein, Domain 2"/>
    <property type="match status" value="1"/>
</dbReference>
<dbReference type="PROSITE" id="PS51483">
    <property type="entry name" value="B5"/>
    <property type="match status" value="1"/>
</dbReference>
<evidence type="ECO:0000256" key="10">
    <source>
        <dbReference type="ARBA" id="ARBA00022842"/>
    </source>
</evidence>
<keyword evidence="12 15" id="KW-0648">Protein biosynthesis</keyword>
<comment type="subcellular location">
    <subcellularLocation>
        <location evidence="1 15">Cytoplasm</location>
    </subcellularLocation>
</comment>
<evidence type="ECO:0000256" key="1">
    <source>
        <dbReference type="ARBA" id="ARBA00004496"/>
    </source>
</evidence>
<evidence type="ECO:0000256" key="8">
    <source>
        <dbReference type="ARBA" id="ARBA00022741"/>
    </source>
</evidence>
<dbReference type="AlphaFoldDB" id="A0A132U5W6"/>
<dbReference type="InterPro" id="IPR045060">
    <property type="entry name" value="Phe-tRNA-ligase_IIc_bsu"/>
</dbReference>
<dbReference type="InterPro" id="IPR041616">
    <property type="entry name" value="PheRS_beta_core"/>
</dbReference>
<comment type="cofactor">
    <cofactor evidence="15">
        <name>Mg(2+)</name>
        <dbReference type="ChEBI" id="CHEBI:18420"/>
    </cofactor>
    <text evidence="15">Binds 2 magnesium ions per tetramer.</text>
</comment>
<dbReference type="NCBIfam" id="TIGR00472">
    <property type="entry name" value="pheT_bact"/>
    <property type="match status" value="1"/>
</dbReference>
<dbReference type="Gene3D" id="3.50.40.10">
    <property type="entry name" value="Phenylalanyl-trna Synthetase, Chain B, domain 3"/>
    <property type="match status" value="1"/>
</dbReference>
<dbReference type="SUPFAM" id="SSF55681">
    <property type="entry name" value="Class II aaRS and biotin synthetases"/>
    <property type="match status" value="1"/>
</dbReference>
<dbReference type="InterPro" id="IPR020825">
    <property type="entry name" value="Phe-tRNA_synthase-like_B3/B4"/>
</dbReference>
<reference evidence="18 19" key="1">
    <citation type="submission" date="2015-08" db="EMBL/GenBank/DDBJ databases">
        <title>Genomes of Paenibacillus riograndensis.</title>
        <authorList>
            <person name="Sant'Anna F.H."/>
            <person name="Souza R."/>
            <person name="Ambrosini A."/>
            <person name="Bach E."/>
            <person name="Fernandes G."/>
            <person name="Balsanelli E."/>
            <person name="Baura V.A."/>
            <person name="Pedrosa F.O."/>
            <person name="Souza E.M."/>
            <person name="Passaglia L."/>
        </authorList>
    </citation>
    <scope>NUCLEOTIDE SEQUENCE [LARGE SCALE GENOMIC DNA]</scope>
    <source>
        <strain evidence="18 19">CAS34</strain>
    </source>
</reference>
<dbReference type="GO" id="GO:0000287">
    <property type="term" value="F:magnesium ion binding"/>
    <property type="evidence" value="ECO:0007669"/>
    <property type="project" value="UniProtKB-UniRule"/>
</dbReference>
<dbReference type="PANTHER" id="PTHR10947:SF0">
    <property type="entry name" value="PHENYLALANINE--TRNA LIGASE BETA SUBUNIT"/>
    <property type="match status" value="1"/>
</dbReference>
<evidence type="ECO:0000256" key="13">
    <source>
        <dbReference type="ARBA" id="ARBA00023146"/>
    </source>
</evidence>
<evidence type="ECO:0000256" key="2">
    <source>
        <dbReference type="ARBA" id="ARBA00008653"/>
    </source>
</evidence>
<keyword evidence="13 15" id="KW-0030">Aminoacyl-tRNA synthetase</keyword>
<keyword evidence="6 15" id="KW-0436">Ligase</keyword>
<dbReference type="Gene3D" id="3.30.70.380">
    <property type="entry name" value="Ferrodoxin-fold anticodon-binding domain"/>
    <property type="match status" value="1"/>
</dbReference>
<proteinExistence type="inferred from homology"/>
<evidence type="ECO:0000256" key="11">
    <source>
        <dbReference type="ARBA" id="ARBA00022884"/>
    </source>
</evidence>
<keyword evidence="10 15" id="KW-0460">Magnesium</keyword>
<comment type="subunit">
    <text evidence="3 15">Tetramer of two alpha and two beta subunits.</text>
</comment>
<dbReference type="EC" id="6.1.1.20" evidence="15"/>
<dbReference type="GO" id="GO:0016740">
    <property type="term" value="F:transferase activity"/>
    <property type="evidence" value="ECO:0007669"/>
    <property type="project" value="UniProtKB-ARBA"/>
</dbReference>
<gene>
    <name evidence="15" type="primary">pheT</name>
    <name evidence="18" type="ORF">AMQ84_08255</name>
</gene>
<feature type="binding site" evidence="15">
    <location>
        <position position="366"/>
    </location>
    <ligand>
        <name>Mg(2+)</name>
        <dbReference type="ChEBI" id="CHEBI:18420"/>
        <note>shared with alpha subunit</note>
    </ligand>
</feature>
<feature type="domain" description="FDX-ACB" evidence="16">
    <location>
        <begin position="613"/>
        <end position="707"/>
    </location>
</feature>
<organism evidence="18 19">
    <name type="scientific">Paenibacillus riograndensis</name>
    <dbReference type="NCBI Taxonomy" id="483937"/>
    <lineage>
        <taxon>Bacteria</taxon>
        <taxon>Bacillati</taxon>
        <taxon>Bacillota</taxon>
        <taxon>Bacilli</taxon>
        <taxon>Bacillales</taxon>
        <taxon>Paenibacillaceae</taxon>
        <taxon>Paenibacillus</taxon>
        <taxon>Paenibacillus sonchi group</taxon>
    </lineage>
</organism>
<keyword evidence="19" id="KW-1185">Reference proteome</keyword>
<evidence type="ECO:0000256" key="6">
    <source>
        <dbReference type="ARBA" id="ARBA00022598"/>
    </source>
</evidence>
<evidence type="ECO:0000256" key="12">
    <source>
        <dbReference type="ARBA" id="ARBA00022917"/>
    </source>
</evidence>
<evidence type="ECO:0000256" key="7">
    <source>
        <dbReference type="ARBA" id="ARBA00022723"/>
    </source>
</evidence>
<dbReference type="FunFam" id="3.30.70.380:FF:000001">
    <property type="entry name" value="Phenylalanine--tRNA ligase beta subunit"/>
    <property type="match status" value="1"/>
</dbReference>
<evidence type="ECO:0000259" key="16">
    <source>
        <dbReference type="PROSITE" id="PS51447"/>
    </source>
</evidence>
<dbReference type="PANTHER" id="PTHR10947">
    <property type="entry name" value="PHENYLALANYL-TRNA SYNTHETASE BETA CHAIN AND LEUCINE-RICH REPEAT-CONTAINING PROTEIN 47"/>
    <property type="match status" value="1"/>
</dbReference>
<dbReference type="OrthoDB" id="9805455at2"/>
<dbReference type="HAMAP" id="MF_00283">
    <property type="entry name" value="Phe_tRNA_synth_beta1"/>
    <property type="match status" value="1"/>
</dbReference>
<evidence type="ECO:0000256" key="15">
    <source>
        <dbReference type="HAMAP-Rule" id="MF_00283"/>
    </source>
</evidence>
<comment type="caution">
    <text evidence="18">The sequence shown here is derived from an EMBL/GenBank/DDBJ whole genome shotgun (WGS) entry which is preliminary data.</text>
</comment>
<dbReference type="InterPro" id="IPR005147">
    <property type="entry name" value="tRNA_synthase_B5-dom"/>
</dbReference>
<dbReference type="GO" id="GO:0005524">
    <property type="term" value="F:ATP binding"/>
    <property type="evidence" value="ECO:0007669"/>
    <property type="project" value="UniProtKB-UniRule"/>
</dbReference>
<dbReference type="Pfam" id="PF03147">
    <property type="entry name" value="FDX-ACB"/>
    <property type="match status" value="1"/>
</dbReference>
<feature type="binding site" evidence="15">
    <location>
        <position position="367"/>
    </location>
    <ligand>
        <name>Mg(2+)</name>
        <dbReference type="ChEBI" id="CHEBI:18420"/>
        <note>shared with alpha subunit</note>
    </ligand>
</feature>
<evidence type="ECO:0000259" key="17">
    <source>
        <dbReference type="PROSITE" id="PS51483"/>
    </source>
</evidence>
<dbReference type="Pfam" id="PF17759">
    <property type="entry name" value="tRNA_synthFbeta"/>
    <property type="match status" value="1"/>
</dbReference>
<keyword evidence="9 15" id="KW-0067">ATP-binding</keyword>
<dbReference type="EMBL" id="LIRB01000115">
    <property type="protein sequence ID" value="KWX79010.1"/>
    <property type="molecule type" value="Genomic_DNA"/>
</dbReference>
<dbReference type="InterPro" id="IPR004532">
    <property type="entry name" value="Phe-tRNA-ligase_IIc_bsu_bact"/>
</dbReference>
<dbReference type="SMART" id="SM00873">
    <property type="entry name" value="B3_4"/>
    <property type="match status" value="1"/>
</dbReference>
<dbReference type="InterPro" id="IPR045864">
    <property type="entry name" value="aa-tRNA-synth_II/BPL/LPL"/>
</dbReference>
<protein>
    <recommendedName>
        <fullName evidence="15">Phenylalanine--tRNA ligase beta subunit</fullName>
        <ecNumber evidence="15">6.1.1.20</ecNumber>
    </recommendedName>
    <alternativeName>
        <fullName evidence="15">Phenylalanyl-tRNA synthetase beta subunit</fullName>
        <shortName evidence="15">PheRS</shortName>
    </alternativeName>
</protein>
<comment type="catalytic activity">
    <reaction evidence="14 15">
        <text>tRNA(Phe) + L-phenylalanine + ATP = L-phenylalanyl-tRNA(Phe) + AMP + diphosphate + H(+)</text>
        <dbReference type="Rhea" id="RHEA:19413"/>
        <dbReference type="Rhea" id="RHEA-COMP:9668"/>
        <dbReference type="Rhea" id="RHEA-COMP:9699"/>
        <dbReference type="ChEBI" id="CHEBI:15378"/>
        <dbReference type="ChEBI" id="CHEBI:30616"/>
        <dbReference type="ChEBI" id="CHEBI:33019"/>
        <dbReference type="ChEBI" id="CHEBI:58095"/>
        <dbReference type="ChEBI" id="CHEBI:78442"/>
        <dbReference type="ChEBI" id="CHEBI:78531"/>
        <dbReference type="ChEBI" id="CHEBI:456215"/>
        <dbReference type="EC" id="6.1.1.20"/>
    </reaction>
</comment>
<dbReference type="SMART" id="SM00896">
    <property type="entry name" value="FDX-ACB"/>
    <property type="match status" value="1"/>
</dbReference>
<feature type="binding site" evidence="15">
    <location>
        <position position="363"/>
    </location>
    <ligand>
        <name>Mg(2+)</name>
        <dbReference type="ChEBI" id="CHEBI:18420"/>
        <note>shared with alpha subunit</note>
    </ligand>
</feature>
<accession>A0A132U5W6</accession>
<dbReference type="Pfam" id="PF03484">
    <property type="entry name" value="B5"/>
    <property type="match status" value="1"/>
</dbReference>
<dbReference type="GO" id="GO:0004826">
    <property type="term" value="F:phenylalanine-tRNA ligase activity"/>
    <property type="evidence" value="ECO:0007669"/>
    <property type="project" value="UniProtKB-UniRule"/>
</dbReference>
<dbReference type="SUPFAM" id="SSF56037">
    <property type="entry name" value="PheT/TilS domain"/>
    <property type="match status" value="1"/>
</dbReference>
<dbReference type="GO" id="GO:0000049">
    <property type="term" value="F:tRNA binding"/>
    <property type="evidence" value="ECO:0007669"/>
    <property type="project" value="UniProtKB-KW"/>
</dbReference>
<feature type="binding site" evidence="15">
    <location>
        <position position="357"/>
    </location>
    <ligand>
        <name>Mg(2+)</name>
        <dbReference type="ChEBI" id="CHEBI:18420"/>
        <note>shared with alpha subunit</note>
    </ligand>
</feature>
<evidence type="ECO:0000256" key="14">
    <source>
        <dbReference type="ARBA" id="ARBA00049255"/>
    </source>
</evidence>
<dbReference type="SMART" id="SM00874">
    <property type="entry name" value="B5"/>
    <property type="match status" value="1"/>
</dbReference>
<evidence type="ECO:0000256" key="9">
    <source>
        <dbReference type="ARBA" id="ARBA00022840"/>
    </source>
</evidence>
<dbReference type="InterPro" id="IPR009061">
    <property type="entry name" value="DNA-bd_dom_put_sf"/>
</dbReference>
<dbReference type="InterPro" id="IPR036690">
    <property type="entry name" value="Fdx_antiC-bd_sf"/>
</dbReference>
<dbReference type="PROSITE" id="PS51447">
    <property type="entry name" value="FDX_ACB"/>
    <property type="match status" value="1"/>
</dbReference>
<feature type="domain" description="B5" evidence="17">
    <location>
        <begin position="303"/>
        <end position="379"/>
    </location>
</feature>
<keyword evidence="5" id="KW-0820">tRNA-binding</keyword>
<evidence type="ECO:0000256" key="5">
    <source>
        <dbReference type="ARBA" id="ARBA00022555"/>
    </source>
</evidence>
<dbReference type="InterPro" id="IPR005121">
    <property type="entry name" value="Fdx_antiC-bd"/>
</dbReference>
<dbReference type="PATRIC" id="fig|483937.3.peg.3874"/>
<dbReference type="SUPFAM" id="SSF54991">
    <property type="entry name" value="Anticodon-binding domain of PheRS"/>
    <property type="match status" value="1"/>
</dbReference>
<sequence length="708" mass="79313">MKVSTTWLSEYIDLKGYTGEELAEQLTAHGIEVDSVLSTAELYGQESSLQETEDNILDLDLTPNRSDCLSIIGTAYEMGAVLGRYMDSNSLNRYNVSSYNYSPLNSFSVNNEAEQECKCYALALIENVQIGPSPLWIQQRLSNLGVAPVNNVVDYANYIMLECGQPINIYDADQFSGAQIQIRFADEENIMTADGQERTVDSTALLISDGRKPASIAGISNAAGYEVSPGTHRILIESAHFSGSVTRKTSRKLGLRNEKTVRFEKEINLEMILPALLRVSELIVDASPGAKLSGVSHWQYAPIEHKTIKVSQEKINRYLGTEISGEQIEAILEYLHFPFEIPENSVYLISVPKRRGDITQEVDIIEEIARLYGYEHIPVSLVQGVTTPGRLTNEQRIRRSIRHILIQSGFNETITYSLTHPKHFNMIPVNPLYPQAVFLNNPMTEDRSMLRMSLVPHLLETASFNLKYGTENIAIFEIGNIYCSNEPVLTQLPQEFPCLGMLLTGKRNHPHWNCPAQPVSYYDIKGTVEKMLNYLGIESYSFEGAQIQGLHPGRTASIYLKDNDGNPIYVGYAAQLHPDVQKQYDLKETFVLELSLEPIYRLTDFGISAQSAPKYPSVQRDIAVVVDAHVFAAAMITGIKSSAGEWLEDVSIFDVYSSGSLAQTGRKSIAFSLVFRHPDRTLTDDDIYPVYERVVNTLKEQFAAELRQ</sequence>
<comment type="similarity">
    <text evidence="2 15">Belongs to the phenylalanyl-tRNA synthetase beta subunit family. Type 1 subfamily.</text>
</comment>
<evidence type="ECO:0000313" key="18">
    <source>
        <dbReference type="EMBL" id="KWX79010.1"/>
    </source>
</evidence>
<keyword evidence="7 15" id="KW-0479">Metal-binding</keyword>
<dbReference type="GO" id="GO:0006432">
    <property type="term" value="P:phenylalanyl-tRNA aminoacylation"/>
    <property type="evidence" value="ECO:0007669"/>
    <property type="project" value="UniProtKB-UniRule"/>
</dbReference>
<dbReference type="InterPro" id="IPR005146">
    <property type="entry name" value="B3/B4_tRNA-bd"/>
</dbReference>
<dbReference type="Proteomes" id="UP000070475">
    <property type="component" value="Unassembled WGS sequence"/>
</dbReference>
<dbReference type="CDD" id="cd00769">
    <property type="entry name" value="PheRS_beta_core"/>
    <property type="match status" value="1"/>
</dbReference>
<dbReference type="SUPFAM" id="SSF46955">
    <property type="entry name" value="Putative DNA-binding domain"/>
    <property type="match status" value="2"/>
</dbReference>
<dbReference type="RefSeq" id="WP_060860049.1">
    <property type="nucleotide sequence ID" value="NZ_LIRB01000115.1"/>
</dbReference>